<organism evidence="7 8">
    <name type="scientific">Natronomonas aquatica</name>
    <dbReference type="NCBI Taxonomy" id="2841590"/>
    <lineage>
        <taxon>Archaea</taxon>
        <taxon>Methanobacteriati</taxon>
        <taxon>Methanobacteriota</taxon>
        <taxon>Stenosarchaea group</taxon>
        <taxon>Halobacteria</taxon>
        <taxon>Halobacteriales</taxon>
        <taxon>Natronomonadaceae</taxon>
        <taxon>Natronomonas</taxon>
    </lineage>
</organism>
<reference evidence="7" key="1">
    <citation type="journal article" date="2023" name="Front. Microbiol.">
        <title>Genomic-based phylogenetic and metabolic analyses of the genus Natronomonas, and description of Natronomonas aquatica sp. nov.</title>
        <authorList>
            <person name="Garcia-Roldan A."/>
            <person name="Duran-Viseras A."/>
            <person name="de la Haba R.R."/>
            <person name="Corral P."/>
            <person name="Sanchez-Porro C."/>
            <person name="Ventosa A."/>
        </authorList>
    </citation>
    <scope>NUCLEOTIDE SEQUENCE</scope>
    <source>
        <strain evidence="7">F2-12</strain>
    </source>
</reference>
<evidence type="ECO:0000256" key="2">
    <source>
        <dbReference type="ARBA" id="ARBA00022793"/>
    </source>
</evidence>
<comment type="catalytic activity">
    <reaction evidence="5">
        <text>3-sulfopyruvate + H(+) = sulfoacetaldehyde + CO2</text>
        <dbReference type="Rhea" id="RHEA:20948"/>
        <dbReference type="ChEBI" id="CHEBI:15378"/>
        <dbReference type="ChEBI" id="CHEBI:16526"/>
        <dbReference type="ChEBI" id="CHEBI:57940"/>
        <dbReference type="ChEBI" id="CHEBI:58246"/>
        <dbReference type="EC" id="4.1.1.79"/>
    </reaction>
</comment>
<dbReference type="SUPFAM" id="SSF52518">
    <property type="entry name" value="Thiamin diphosphate-binding fold (THDP-binding)"/>
    <property type="match status" value="1"/>
</dbReference>
<protein>
    <recommendedName>
        <fullName evidence="4">sulfopyruvate decarboxylase</fullName>
        <ecNumber evidence="4">4.1.1.79</ecNumber>
    </recommendedName>
</protein>
<keyword evidence="3" id="KW-0456">Lyase</keyword>
<evidence type="ECO:0000259" key="6">
    <source>
        <dbReference type="Pfam" id="PF02776"/>
    </source>
</evidence>
<name>A0A9R1CVC5_9EURY</name>
<evidence type="ECO:0000313" key="7">
    <source>
        <dbReference type="EMBL" id="MCQ4334535.1"/>
    </source>
</evidence>
<dbReference type="Proteomes" id="UP001139494">
    <property type="component" value="Unassembled WGS sequence"/>
</dbReference>
<dbReference type="EC" id="4.1.1.79" evidence="4"/>
<proteinExistence type="predicted"/>
<dbReference type="Gene3D" id="3.40.50.970">
    <property type="match status" value="1"/>
</dbReference>
<comment type="caution">
    <text evidence="7">The sequence shown here is derived from an EMBL/GenBank/DDBJ whole genome shotgun (WGS) entry which is preliminary data.</text>
</comment>
<dbReference type="GO" id="GO:0019295">
    <property type="term" value="P:coenzyme M biosynthetic process"/>
    <property type="evidence" value="ECO:0007669"/>
    <property type="project" value="UniProtKB-KW"/>
</dbReference>
<dbReference type="RefSeq" id="WP_256030589.1">
    <property type="nucleotide sequence ID" value="NZ_JAHLKM010000028.1"/>
</dbReference>
<keyword evidence="8" id="KW-1185">Reference proteome</keyword>
<dbReference type="GO" id="GO:0050545">
    <property type="term" value="F:sulfopyruvate decarboxylase activity"/>
    <property type="evidence" value="ECO:0007669"/>
    <property type="project" value="UniProtKB-EC"/>
</dbReference>
<dbReference type="PANTHER" id="PTHR42818">
    <property type="entry name" value="SULFOPYRUVATE DECARBOXYLASE SUBUNIT ALPHA"/>
    <property type="match status" value="1"/>
</dbReference>
<keyword evidence="2" id="KW-0210">Decarboxylase</keyword>
<evidence type="ECO:0000256" key="3">
    <source>
        <dbReference type="ARBA" id="ARBA00023239"/>
    </source>
</evidence>
<dbReference type="AlphaFoldDB" id="A0A9R1CVC5"/>
<evidence type="ECO:0000256" key="1">
    <source>
        <dbReference type="ARBA" id="ARBA00022545"/>
    </source>
</evidence>
<dbReference type="EMBL" id="JAHLKM010000028">
    <property type="protein sequence ID" value="MCQ4334535.1"/>
    <property type="molecule type" value="Genomic_DNA"/>
</dbReference>
<dbReference type="InterPro" id="IPR012001">
    <property type="entry name" value="Thiamin_PyroP_enz_TPP-bd_dom"/>
</dbReference>
<dbReference type="Pfam" id="PF02776">
    <property type="entry name" value="TPP_enzyme_N"/>
    <property type="match status" value="1"/>
</dbReference>
<evidence type="ECO:0000256" key="5">
    <source>
        <dbReference type="ARBA" id="ARBA00048551"/>
    </source>
</evidence>
<dbReference type="PANTHER" id="PTHR42818:SF1">
    <property type="entry name" value="SULFOPYRUVATE DECARBOXYLASE"/>
    <property type="match status" value="1"/>
</dbReference>
<evidence type="ECO:0000313" key="8">
    <source>
        <dbReference type="Proteomes" id="UP001139494"/>
    </source>
</evidence>
<feature type="domain" description="Thiamine pyrophosphate enzyme N-terminal TPP-binding" evidence="6">
    <location>
        <begin position="2"/>
        <end position="97"/>
    </location>
</feature>
<evidence type="ECO:0000256" key="4">
    <source>
        <dbReference type="ARBA" id="ARBA00038875"/>
    </source>
</evidence>
<dbReference type="InterPro" id="IPR029061">
    <property type="entry name" value="THDP-binding"/>
</dbReference>
<sequence length="170" mass="18371">MTWIDQAIDGLKRTNIELIAYLPDTTISPLIEATQDDDAFETVLVTREEAAVGVLSGAWLGGRRGALLCQSSGLANTFNALASLSVPARLPFLGIVTRRGDLGEFNLAQVPAGYNMPGLLDELSVRNHSVHDAEDVDDRVEMAAESAFSTETPYVLLLETTVTGYKEESK</sequence>
<accession>A0A9R1CVC5</accession>
<dbReference type="InterPro" id="IPR051818">
    <property type="entry name" value="TPP_dependent_decarboxylase"/>
</dbReference>
<gene>
    <name evidence="7" type="ORF">KM295_13840</name>
</gene>
<keyword evidence="1" id="KW-0174">Coenzyme M biosynthesis</keyword>
<dbReference type="GO" id="GO:0030976">
    <property type="term" value="F:thiamine pyrophosphate binding"/>
    <property type="evidence" value="ECO:0007669"/>
    <property type="project" value="InterPro"/>
</dbReference>